<gene>
    <name evidence="3" type="ORF">M0812_29447</name>
</gene>
<feature type="compositionally biased region" description="Basic residues" evidence="1">
    <location>
        <begin position="178"/>
        <end position="190"/>
    </location>
</feature>
<feature type="compositionally biased region" description="Basic residues" evidence="1">
    <location>
        <begin position="199"/>
        <end position="208"/>
    </location>
</feature>
<dbReference type="SMART" id="SM00338">
    <property type="entry name" value="BRLZ"/>
    <property type="match status" value="1"/>
</dbReference>
<comment type="caution">
    <text evidence="3">The sequence shown here is derived from an EMBL/GenBank/DDBJ whole genome shotgun (WGS) entry which is preliminary data.</text>
</comment>
<dbReference type="PROSITE" id="PS50217">
    <property type="entry name" value="BZIP"/>
    <property type="match status" value="1"/>
</dbReference>
<protein>
    <submittedName>
        <fullName evidence="3">X-box binding protein</fullName>
    </submittedName>
</protein>
<dbReference type="Proteomes" id="UP001146793">
    <property type="component" value="Unassembled WGS sequence"/>
</dbReference>
<dbReference type="InterPro" id="IPR046347">
    <property type="entry name" value="bZIP_sf"/>
</dbReference>
<feature type="compositionally biased region" description="Polar residues" evidence="1">
    <location>
        <begin position="119"/>
        <end position="128"/>
    </location>
</feature>
<dbReference type="GO" id="GO:0003700">
    <property type="term" value="F:DNA-binding transcription factor activity"/>
    <property type="evidence" value="ECO:0007669"/>
    <property type="project" value="InterPro"/>
</dbReference>
<proteinExistence type="predicted"/>
<dbReference type="AlphaFoldDB" id="A0AAV7Y8N8"/>
<evidence type="ECO:0000256" key="1">
    <source>
        <dbReference type="SAM" id="MobiDB-lite"/>
    </source>
</evidence>
<feature type="domain" description="BZIP" evidence="2">
    <location>
        <begin position="304"/>
        <end position="367"/>
    </location>
</feature>
<dbReference type="Gene3D" id="1.20.5.170">
    <property type="match status" value="1"/>
</dbReference>
<evidence type="ECO:0000313" key="4">
    <source>
        <dbReference type="Proteomes" id="UP001146793"/>
    </source>
</evidence>
<feature type="compositionally biased region" description="Low complexity" evidence="1">
    <location>
        <begin position="133"/>
        <end position="143"/>
    </location>
</feature>
<evidence type="ECO:0000313" key="3">
    <source>
        <dbReference type="EMBL" id="KAJ3424232.1"/>
    </source>
</evidence>
<organism evidence="3 4">
    <name type="scientific">Anaeramoeba flamelloides</name>
    <dbReference type="NCBI Taxonomy" id="1746091"/>
    <lineage>
        <taxon>Eukaryota</taxon>
        <taxon>Metamonada</taxon>
        <taxon>Anaeramoebidae</taxon>
        <taxon>Anaeramoeba</taxon>
    </lineage>
</organism>
<accession>A0AAV7Y8N8</accession>
<feature type="compositionally biased region" description="Low complexity" evidence="1">
    <location>
        <begin position="153"/>
        <end position="162"/>
    </location>
</feature>
<dbReference type="SUPFAM" id="SSF57959">
    <property type="entry name" value="Leucine zipper domain"/>
    <property type="match status" value="1"/>
</dbReference>
<name>A0AAV7Y8N8_9EUKA</name>
<feature type="region of interest" description="Disordered" evidence="1">
    <location>
        <begin position="119"/>
        <end position="234"/>
    </location>
</feature>
<dbReference type="EMBL" id="JANTQA010000073">
    <property type="protein sequence ID" value="KAJ3424232.1"/>
    <property type="molecule type" value="Genomic_DNA"/>
</dbReference>
<dbReference type="InterPro" id="IPR004827">
    <property type="entry name" value="bZIP"/>
</dbReference>
<evidence type="ECO:0000259" key="2">
    <source>
        <dbReference type="PROSITE" id="PS50217"/>
    </source>
</evidence>
<reference evidence="3" key="1">
    <citation type="submission" date="2022-08" db="EMBL/GenBank/DDBJ databases">
        <title>Novel sulphate-reducing endosymbionts in the free-living metamonad Anaeramoeba.</title>
        <authorList>
            <person name="Jerlstrom-Hultqvist J."/>
            <person name="Cepicka I."/>
            <person name="Gallot-Lavallee L."/>
            <person name="Salas-Leiva D."/>
            <person name="Curtis B.A."/>
            <person name="Zahonova K."/>
            <person name="Pipaliya S."/>
            <person name="Dacks J."/>
            <person name="Roger A.J."/>
        </authorList>
    </citation>
    <scope>NUCLEOTIDE SEQUENCE</scope>
    <source>
        <strain evidence="3">Busselton2</strain>
    </source>
</reference>
<sequence length="387" mass="43914">MNLIFAYEDLNELDSFPLFNGSDIFLDTTDKETPDLFNTIGIVSESYNEDLFAKNKELEDTLKDEALLMEANLEEGSFSPVSKDLDFFLTSVDLLQGSSSFRVAKHEESKGLGKSIVNFNGKSATGNKKNVKKITTQKSQTKKQIAREKELTSLSDSSSAFSVPRFKEPKSHSASNTRRMRTRSSKKKATISRTITRPTRSKSAKGNRKNGSPCSAVTKDPKSTSVTDLETKKSKRPSDISVAFDLNSEFAQQLLSMEDLDWVLEEAKKFLKRHSTIPESVMKEDEKILLRKMSKSEIENLSNEQKLQRKRARDRVCARNARNKKKKYTNFLEKQASIIKNENCKVEKQLIGLLDENQKLKNEISQLQSRCVVGNKNMNLSKTRKKN</sequence>